<proteinExistence type="predicted"/>
<dbReference type="GO" id="GO:0005886">
    <property type="term" value="C:plasma membrane"/>
    <property type="evidence" value="ECO:0007669"/>
    <property type="project" value="InterPro"/>
</dbReference>
<dbReference type="Gene3D" id="3.10.100.10">
    <property type="entry name" value="Mannose-Binding Protein A, subunit A"/>
    <property type="match status" value="1"/>
</dbReference>
<dbReference type="AlphaFoldDB" id="A0A8U7NLV2"/>
<dbReference type="OMA" id="FQACGRV"/>
<reference evidence="2" key="1">
    <citation type="submission" date="2019-10" db="EMBL/GenBank/DDBJ databases">
        <title>Corvus moneduloides (New Caledonian crow) genome, bCorMon1, primary haplotype.</title>
        <authorList>
            <person name="Rutz C."/>
            <person name="Fungtammasan C."/>
            <person name="Mountcastle J."/>
            <person name="Formenti G."/>
            <person name="Chow W."/>
            <person name="Howe K."/>
            <person name="Steele M.P."/>
            <person name="Fernandes J."/>
            <person name="Gilbert M.T.P."/>
            <person name="Fedrigo O."/>
            <person name="Jarvis E.D."/>
            <person name="Gemmell N."/>
        </authorList>
    </citation>
    <scope>NUCLEOTIDE SEQUENCE [LARGE SCALE GENOMIC DNA]</scope>
</reference>
<dbReference type="InterPro" id="IPR016186">
    <property type="entry name" value="C-type_lectin-like/link_sf"/>
</dbReference>
<keyword evidence="2" id="KW-1185">Reference proteome</keyword>
<accession>A0A8U7NLV2</accession>
<reference evidence="1" key="3">
    <citation type="submission" date="2025-09" db="UniProtKB">
        <authorList>
            <consortium name="Ensembl"/>
        </authorList>
    </citation>
    <scope>IDENTIFICATION</scope>
</reference>
<protein>
    <submittedName>
        <fullName evidence="1">Uncharacterized protein</fullName>
    </submittedName>
</protein>
<evidence type="ECO:0000313" key="1">
    <source>
        <dbReference type="Ensembl" id="ENSCMUP00000030439.1"/>
    </source>
</evidence>
<dbReference type="InterPro" id="IPR016187">
    <property type="entry name" value="CTDL_fold"/>
</dbReference>
<dbReference type="SUPFAM" id="SSF56436">
    <property type="entry name" value="C-type lectin-like"/>
    <property type="match status" value="1"/>
</dbReference>
<dbReference type="PANTHER" id="PTHR15028:SF6">
    <property type="entry name" value="B-CELL DIFFERENTIATION ANTIGEN CD72"/>
    <property type="match status" value="1"/>
</dbReference>
<dbReference type="GO" id="GO:0004888">
    <property type="term" value="F:transmembrane signaling receptor activity"/>
    <property type="evidence" value="ECO:0007669"/>
    <property type="project" value="InterPro"/>
</dbReference>
<dbReference type="InterPro" id="IPR039689">
    <property type="entry name" value="CD72"/>
</dbReference>
<dbReference type="Proteomes" id="UP000694553">
    <property type="component" value="Unassembled WGS sequence"/>
</dbReference>
<dbReference type="PANTHER" id="PTHR15028">
    <property type="entry name" value="CD72-RELATED"/>
    <property type="match status" value="1"/>
</dbReference>
<reference evidence="1" key="2">
    <citation type="submission" date="2025-08" db="UniProtKB">
        <authorList>
            <consortium name="Ensembl"/>
        </authorList>
    </citation>
    <scope>IDENTIFICATION</scope>
</reference>
<dbReference type="Ensembl" id="ENSCMUT00000035434.1">
    <property type="protein sequence ID" value="ENSCMUP00000030439.1"/>
    <property type="gene ID" value="ENSCMUG00000018620.1"/>
</dbReference>
<organism evidence="1 2">
    <name type="scientific">Corvus moneduloides</name>
    <name type="common">New Caledonian crow</name>
    <dbReference type="NCBI Taxonomy" id="1196302"/>
    <lineage>
        <taxon>Eukaryota</taxon>
        <taxon>Metazoa</taxon>
        <taxon>Chordata</taxon>
        <taxon>Craniata</taxon>
        <taxon>Vertebrata</taxon>
        <taxon>Euteleostomi</taxon>
        <taxon>Archelosauria</taxon>
        <taxon>Archosauria</taxon>
        <taxon>Dinosauria</taxon>
        <taxon>Saurischia</taxon>
        <taxon>Theropoda</taxon>
        <taxon>Coelurosauria</taxon>
        <taxon>Aves</taxon>
        <taxon>Neognathae</taxon>
        <taxon>Neoaves</taxon>
        <taxon>Telluraves</taxon>
        <taxon>Australaves</taxon>
        <taxon>Passeriformes</taxon>
        <taxon>Corvoidea</taxon>
        <taxon>Corvidae</taxon>
        <taxon>Corvus</taxon>
    </lineage>
</organism>
<evidence type="ECO:0000313" key="2">
    <source>
        <dbReference type="Proteomes" id="UP000694553"/>
    </source>
</evidence>
<sequence length="178" mass="19310">GALSQKACFVEGSQAQKKLQGRTLAGLVYLKQGTFCPVGWFWDAGQCYYFSSARKSWEQSKEDCCSRGAQLVTIQANTTLVTSLCSVWSLAAAADGTASALSAHPISSHSLPCRIFPIQRYPRSFQACGRVSRLGLSGGPCTEALRWVCKQSAATLQWLQSSPPAFLWGNTTYSCVRP</sequence>
<name>A0A8U7NLV2_CORMO</name>